<gene>
    <name evidence="1" type="ORF">ACFFJ8_19065</name>
</gene>
<evidence type="ECO:0000313" key="1">
    <source>
        <dbReference type="EMBL" id="MFC0393466.1"/>
    </source>
</evidence>
<protein>
    <recommendedName>
        <fullName evidence="3">Terpene synthase</fullName>
    </recommendedName>
</protein>
<reference evidence="1 2" key="1">
    <citation type="submission" date="2024-09" db="EMBL/GenBank/DDBJ databases">
        <authorList>
            <person name="Sun Q."/>
            <person name="Mori K."/>
        </authorList>
    </citation>
    <scope>NUCLEOTIDE SEQUENCE [LARGE SCALE GENOMIC DNA]</scope>
    <source>
        <strain evidence="1 2">CCM 4839</strain>
    </source>
</reference>
<comment type="caution">
    <text evidence="1">The sequence shown here is derived from an EMBL/GenBank/DDBJ whole genome shotgun (WGS) entry which is preliminary data.</text>
</comment>
<name>A0ABV6JC29_9BACL</name>
<organism evidence="1 2">
    <name type="scientific">Paenibacillus mendelii</name>
    <dbReference type="NCBI Taxonomy" id="206163"/>
    <lineage>
        <taxon>Bacteria</taxon>
        <taxon>Bacillati</taxon>
        <taxon>Bacillota</taxon>
        <taxon>Bacilli</taxon>
        <taxon>Bacillales</taxon>
        <taxon>Paenibacillaceae</taxon>
        <taxon>Paenibacillus</taxon>
    </lineage>
</organism>
<accession>A0ABV6JC29</accession>
<dbReference type="Proteomes" id="UP001589818">
    <property type="component" value="Unassembled WGS sequence"/>
</dbReference>
<proteinExistence type="predicted"/>
<dbReference type="SUPFAM" id="SSF48576">
    <property type="entry name" value="Terpenoid synthases"/>
    <property type="match status" value="1"/>
</dbReference>
<dbReference type="EMBL" id="JBHLVF010000033">
    <property type="protein sequence ID" value="MFC0393466.1"/>
    <property type="molecule type" value="Genomic_DNA"/>
</dbReference>
<keyword evidence="2" id="KW-1185">Reference proteome</keyword>
<sequence>MKDWKTRYDEDLQDVFTEAIRIIHTYPEPLKERGQRYLHAFNPLVKESTKNYICYLLPCWMRPMTGVDAETARSLSLANVFGMLYFFVQDDLMDTAPSEWKEELALGNLYHSTFLRLYREQFDSSSPFWDYYGTYIAEWSVSVATEGMPYDFEANPSRLAKKSGPVKLASTGSFLLSGRAELIEAGSNYVENVLITLQMVDDWMDWEADLADGSDNSLLSFICAALSLENRESLTRELVNECLYSNDIFHAFARMARVRHEQLSTLRHDSPDLYDFHESLTLDLVNAANSLHTKKKSLIRGGLSQWLSENIKF</sequence>
<dbReference type="RefSeq" id="WP_204821482.1">
    <property type="nucleotide sequence ID" value="NZ_JANHOF010000014.1"/>
</dbReference>
<evidence type="ECO:0008006" key="3">
    <source>
        <dbReference type="Google" id="ProtNLM"/>
    </source>
</evidence>
<dbReference type="InterPro" id="IPR008949">
    <property type="entry name" value="Isoprenoid_synthase_dom_sf"/>
</dbReference>
<evidence type="ECO:0000313" key="2">
    <source>
        <dbReference type="Proteomes" id="UP001589818"/>
    </source>
</evidence>